<gene>
    <name evidence="1" type="ORF">CPAG_05789</name>
</gene>
<sequence length="114" mass="12416">MSAFVSHPAPAYTSTKRADVFAVLPNERARKDAVPLVAPLNEEEGNGKPALEQLSLKNCSYIFDDRVIATTLIKATAFALLAIEIDSMEDVYDSATVIGEGYSVLLRHLYSVVN</sequence>
<reference evidence="1 2" key="1">
    <citation type="submission" date="2007-06" db="EMBL/GenBank/DDBJ databases">
        <title>The Genome Sequence of Coccidioides posadasii RMSCC_3488.</title>
        <authorList>
            <consortium name="Coccidioides Genome Resources Consortium"/>
            <consortium name="The Broad Institute Genome Sequencing Platform"/>
            <person name="Henn M.R."/>
            <person name="Sykes S."/>
            <person name="Young S."/>
            <person name="Jaffe D."/>
            <person name="Berlin A."/>
            <person name="Alvarez P."/>
            <person name="Butler J."/>
            <person name="Gnerre S."/>
            <person name="Grabherr M."/>
            <person name="Mauceli E."/>
            <person name="Brockman W."/>
            <person name="Kodira C."/>
            <person name="Alvarado L."/>
            <person name="Zeng Q."/>
            <person name="Crawford M."/>
            <person name="Antoine C."/>
            <person name="Devon K."/>
            <person name="Galgiani J."/>
            <person name="Orsborn K."/>
            <person name="Lewis M.L."/>
            <person name="Nusbaum C."/>
            <person name="Galagan J."/>
            <person name="Birren B."/>
        </authorList>
    </citation>
    <scope>NUCLEOTIDE SEQUENCE [LARGE SCALE GENOMIC DNA]</scope>
    <source>
        <strain evidence="1 2">RMSCC 3488</strain>
    </source>
</reference>
<dbReference type="Proteomes" id="UP000054567">
    <property type="component" value="Unassembled WGS sequence"/>
</dbReference>
<protein>
    <submittedName>
        <fullName evidence="1">Uncharacterized protein</fullName>
    </submittedName>
</protein>
<name>A0A0J6FKV2_COCPO</name>
<proteinExistence type="predicted"/>
<dbReference type="EMBL" id="DS268111">
    <property type="protein sequence ID" value="KMM69474.1"/>
    <property type="molecule type" value="Genomic_DNA"/>
</dbReference>
<reference evidence="2" key="3">
    <citation type="journal article" date="2010" name="Genome Res.">
        <title>Population genomic sequencing of Coccidioides fungi reveals recent hybridization and transposon control.</title>
        <authorList>
            <person name="Neafsey D.E."/>
            <person name="Barker B.M."/>
            <person name="Sharpton T.J."/>
            <person name="Stajich J.E."/>
            <person name="Park D.J."/>
            <person name="Whiston E."/>
            <person name="Hung C.-Y."/>
            <person name="McMahan C."/>
            <person name="White J."/>
            <person name="Sykes S."/>
            <person name="Heiman D."/>
            <person name="Young S."/>
            <person name="Zeng Q."/>
            <person name="Abouelleil A."/>
            <person name="Aftuck L."/>
            <person name="Bessette D."/>
            <person name="Brown A."/>
            <person name="FitzGerald M."/>
            <person name="Lui A."/>
            <person name="Macdonald J.P."/>
            <person name="Priest M."/>
            <person name="Orbach M.J."/>
            <person name="Galgiani J.N."/>
            <person name="Kirkland T.N."/>
            <person name="Cole G.T."/>
            <person name="Birren B.W."/>
            <person name="Henn M.R."/>
            <person name="Taylor J.W."/>
            <person name="Rounsley S.D."/>
        </authorList>
    </citation>
    <scope>NUCLEOTIDE SEQUENCE [LARGE SCALE GENOMIC DNA]</scope>
    <source>
        <strain evidence="2">RMSCC 3488</strain>
    </source>
</reference>
<dbReference type="VEuPathDB" id="FungiDB:CPAG_05789"/>
<organism evidence="1 2">
    <name type="scientific">Coccidioides posadasii RMSCC 3488</name>
    <dbReference type="NCBI Taxonomy" id="454284"/>
    <lineage>
        <taxon>Eukaryota</taxon>
        <taxon>Fungi</taxon>
        <taxon>Dikarya</taxon>
        <taxon>Ascomycota</taxon>
        <taxon>Pezizomycotina</taxon>
        <taxon>Eurotiomycetes</taxon>
        <taxon>Eurotiomycetidae</taxon>
        <taxon>Onygenales</taxon>
        <taxon>Onygenaceae</taxon>
        <taxon>Coccidioides</taxon>
    </lineage>
</organism>
<dbReference type="AlphaFoldDB" id="A0A0J6FKV2"/>
<evidence type="ECO:0000313" key="1">
    <source>
        <dbReference type="EMBL" id="KMM69474.1"/>
    </source>
</evidence>
<evidence type="ECO:0000313" key="2">
    <source>
        <dbReference type="Proteomes" id="UP000054567"/>
    </source>
</evidence>
<reference evidence="2" key="2">
    <citation type="journal article" date="2009" name="Genome Res.">
        <title>Comparative genomic analyses of the human fungal pathogens Coccidioides and their relatives.</title>
        <authorList>
            <person name="Sharpton T.J."/>
            <person name="Stajich J.E."/>
            <person name="Rounsley S.D."/>
            <person name="Gardner M.J."/>
            <person name="Wortman J.R."/>
            <person name="Jordar V.S."/>
            <person name="Maiti R."/>
            <person name="Kodira C.D."/>
            <person name="Neafsey D.E."/>
            <person name="Zeng Q."/>
            <person name="Hung C.-Y."/>
            <person name="McMahan C."/>
            <person name="Muszewska A."/>
            <person name="Grynberg M."/>
            <person name="Mandel M.A."/>
            <person name="Kellner E.M."/>
            <person name="Barker B.M."/>
            <person name="Galgiani J.N."/>
            <person name="Orbach M.J."/>
            <person name="Kirkland T.N."/>
            <person name="Cole G.T."/>
            <person name="Henn M.R."/>
            <person name="Birren B.W."/>
            <person name="Taylor J.W."/>
        </authorList>
    </citation>
    <scope>NUCLEOTIDE SEQUENCE [LARGE SCALE GENOMIC DNA]</scope>
    <source>
        <strain evidence="2">RMSCC 3488</strain>
    </source>
</reference>
<accession>A0A0J6FKV2</accession>